<keyword evidence="2" id="KW-0812">Transmembrane</keyword>
<keyword evidence="3" id="KW-0732">Signal</keyword>
<comment type="caution">
    <text evidence="4">The sequence shown here is derived from an EMBL/GenBank/DDBJ whole genome shotgun (WGS) entry which is preliminary data.</text>
</comment>
<gene>
    <name evidence="4" type="ORF">VKT23_010321</name>
</gene>
<evidence type="ECO:0000256" key="2">
    <source>
        <dbReference type="SAM" id="Phobius"/>
    </source>
</evidence>
<accession>A0ABR1JE14</accession>
<reference evidence="4 5" key="1">
    <citation type="submission" date="2024-01" db="EMBL/GenBank/DDBJ databases">
        <title>A draft genome for the cacao thread blight pathogen Marasmiellus scandens.</title>
        <authorList>
            <person name="Baruah I.K."/>
            <person name="Leung J."/>
            <person name="Bukari Y."/>
            <person name="Amoako-Attah I."/>
            <person name="Meinhardt L.W."/>
            <person name="Bailey B.A."/>
            <person name="Cohen S.P."/>
        </authorList>
    </citation>
    <scope>NUCLEOTIDE SEQUENCE [LARGE SCALE GENOMIC DNA]</scope>
    <source>
        <strain evidence="4 5">GH-19</strain>
    </source>
</reference>
<dbReference type="EMBL" id="JBANRG010000020">
    <property type="protein sequence ID" value="KAK7457018.1"/>
    <property type="molecule type" value="Genomic_DNA"/>
</dbReference>
<feature type="chain" id="PRO_5045633350" evidence="3">
    <location>
        <begin position="36"/>
        <end position="336"/>
    </location>
</feature>
<keyword evidence="2" id="KW-1133">Transmembrane helix</keyword>
<evidence type="ECO:0000256" key="1">
    <source>
        <dbReference type="SAM" id="MobiDB-lite"/>
    </source>
</evidence>
<feature type="signal peptide" evidence="3">
    <location>
        <begin position="1"/>
        <end position="35"/>
    </location>
</feature>
<evidence type="ECO:0000313" key="5">
    <source>
        <dbReference type="Proteomes" id="UP001498398"/>
    </source>
</evidence>
<evidence type="ECO:0000256" key="3">
    <source>
        <dbReference type="SAM" id="SignalP"/>
    </source>
</evidence>
<protein>
    <submittedName>
        <fullName evidence="4">Uncharacterized protein</fullName>
    </submittedName>
</protein>
<proteinExistence type="predicted"/>
<feature type="transmembrane region" description="Helical" evidence="2">
    <location>
        <begin position="229"/>
        <end position="253"/>
    </location>
</feature>
<keyword evidence="2" id="KW-0472">Membrane</keyword>
<name>A0ABR1JE14_9AGAR</name>
<dbReference type="Gene3D" id="2.60.120.260">
    <property type="entry name" value="Galactose-binding domain-like"/>
    <property type="match status" value="1"/>
</dbReference>
<dbReference type="Proteomes" id="UP001498398">
    <property type="component" value="Unassembled WGS sequence"/>
</dbReference>
<feature type="region of interest" description="Disordered" evidence="1">
    <location>
        <begin position="316"/>
        <end position="336"/>
    </location>
</feature>
<evidence type="ECO:0000313" key="4">
    <source>
        <dbReference type="EMBL" id="KAK7457018.1"/>
    </source>
</evidence>
<sequence length="336" mass="36501">MTALSPFFPFSNSMLILQAWPWLLVLPALFSVKAAIRNQTIDDTYGDGMGNFVEYLPEGAWHVGPKCTQCNAKPDPNQLFSESWHDGDYSPVPGRNNAPNQVLTATVNFNGSAIYVFGVLARSSSSPRVNGNSDMTFYIDNVVVGTLVKSGDSPNPFEYQVPIYVNESLSSGPHNFTLANGHVNGTESLVLLDKIVYSFDDGVPTVSNSVAPTPPGTTKTSNSGSSSHIPVAAICALLIFISLVLGIGIFWFCRQRAIRMKSERTGRNLDTFARPFFGNLQRASSMGKRKRTDPIGIQNSGKKTKRLLAAPIDMGVSGQSRERITGIDPPPYYSTP</sequence>
<organism evidence="4 5">
    <name type="scientific">Marasmiellus scandens</name>
    <dbReference type="NCBI Taxonomy" id="2682957"/>
    <lineage>
        <taxon>Eukaryota</taxon>
        <taxon>Fungi</taxon>
        <taxon>Dikarya</taxon>
        <taxon>Basidiomycota</taxon>
        <taxon>Agaricomycotina</taxon>
        <taxon>Agaricomycetes</taxon>
        <taxon>Agaricomycetidae</taxon>
        <taxon>Agaricales</taxon>
        <taxon>Marasmiineae</taxon>
        <taxon>Omphalotaceae</taxon>
        <taxon>Marasmiellus</taxon>
    </lineage>
</organism>
<keyword evidence="5" id="KW-1185">Reference proteome</keyword>